<feature type="domain" description="HTH marR-type" evidence="1">
    <location>
        <begin position="28"/>
        <end position="127"/>
    </location>
</feature>
<dbReference type="Gene3D" id="1.10.10.10">
    <property type="entry name" value="Winged helix-like DNA-binding domain superfamily/Winged helix DNA-binding domain"/>
    <property type="match status" value="1"/>
</dbReference>
<evidence type="ECO:0000313" key="2">
    <source>
        <dbReference type="EMBL" id="MFC3660613.1"/>
    </source>
</evidence>
<comment type="caution">
    <text evidence="2">The sequence shown here is derived from an EMBL/GenBank/DDBJ whole genome shotgun (WGS) entry which is preliminary data.</text>
</comment>
<dbReference type="SMART" id="SM00347">
    <property type="entry name" value="HTH_MARR"/>
    <property type="match status" value="1"/>
</dbReference>
<gene>
    <name evidence="2" type="ORF">ACFOM9_11095</name>
</gene>
<evidence type="ECO:0000313" key="3">
    <source>
        <dbReference type="Proteomes" id="UP001595724"/>
    </source>
</evidence>
<accession>A0ABV7UVP1</accession>
<organism evidence="2 3">
    <name type="scientific">Luteimonas notoginsengisoli</name>
    <dbReference type="NCBI Taxonomy" id="1578200"/>
    <lineage>
        <taxon>Bacteria</taxon>
        <taxon>Pseudomonadati</taxon>
        <taxon>Pseudomonadota</taxon>
        <taxon>Gammaproteobacteria</taxon>
        <taxon>Lysobacterales</taxon>
        <taxon>Lysobacteraceae</taxon>
        <taxon>Luteimonas</taxon>
    </lineage>
</organism>
<dbReference type="InterPro" id="IPR036388">
    <property type="entry name" value="WH-like_DNA-bd_sf"/>
</dbReference>
<name>A0ABV7UVP1_9GAMM</name>
<dbReference type="Pfam" id="PF12802">
    <property type="entry name" value="MarR_2"/>
    <property type="match status" value="1"/>
</dbReference>
<dbReference type="PANTHER" id="PTHR33164:SF43">
    <property type="entry name" value="HTH-TYPE TRANSCRIPTIONAL REPRESSOR YETL"/>
    <property type="match status" value="1"/>
</dbReference>
<dbReference type="InterPro" id="IPR039422">
    <property type="entry name" value="MarR/SlyA-like"/>
</dbReference>
<reference evidence="3" key="1">
    <citation type="journal article" date="2019" name="Int. J. Syst. Evol. Microbiol.">
        <title>The Global Catalogue of Microorganisms (GCM) 10K type strain sequencing project: providing services to taxonomists for standard genome sequencing and annotation.</title>
        <authorList>
            <consortium name="The Broad Institute Genomics Platform"/>
            <consortium name="The Broad Institute Genome Sequencing Center for Infectious Disease"/>
            <person name="Wu L."/>
            <person name="Ma J."/>
        </authorList>
    </citation>
    <scope>NUCLEOTIDE SEQUENCE [LARGE SCALE GENOMIC DNA]</scope>
    <source>
        <strain evidence="3">KCTC 42211</strain>
    </source>
</reference>
<evidence type="ECO:0000259" key="1">
    <source>
        <dbReference type="SMART" id="SM00347"/>
    </source>
</evidence>
<dbReference type="EMBL" id="JBHRYF010000008">
    <property type="protein sequence ID" value="MFC3660613.1"/>
    <property type="molecule type" value="Genomic_DNA"/>
</dbReference>
<sequence length="146" mass="15611">MAVPPGIEILSLVNAIERRTTARMQRLLREAGLGLAAMEARTLRFIARHPGCTQSDIVRASGRDKAQIARIIKILRAREFVGHPAGGGRRAQPLALTAAGTAVHLRAESLRADTARELVAGLDSSERAQLETLLGGLAPLDPADHE</sequence>
<protein>
    <submittedName>
        <fullName evidence="2">MarR family winged helix-turn-helix transcriptional regulator</fullName>
    </submittedName>
</protein>
<dbReference type="Proteomes" id="UP001595724">
    <property type="component" value="Unassembled WGS sequence"/>
</dbReference>
<dbReference type="InterPro" id="IPR000835">
    <property type="entry name" value="HTH_MarR-typ"/>
</dbReference>
<proteinExistence type="predicted"/>
<keyword evidence="3" id="KW-1185">Reference proteome</keyword>
<dbReference type="InterPro" id="IPR036390">
    <property type="entry name" value="WH_DNA-bd_sf"/>
</dbReference>
<dbReference type="SUPFAM" id="SSF46785">
    <property type="entry name" value="Winged helix' DNA-binding domain"/>
    <property type="match status" value="1"/>
</dbReference>
<dbReference type="PANTHER" id="PTHR33164">
    <property type="entry name" value="TRANSCRIPTIONAL REGULATOR, MARR FAMILY"/>
    <property type="match status" value="1"/>
</dbReference>
<dbReference type="RefSeq" id="WP_386710367.1">
    <property type="nucleotide sequence ID" value="NZ_JBHRYF010000008.1"/>
</dbReference>